<dbReference type="Pfam" id="PF00096">
    <property type="entry name" value="zf-C2H2"/>
    <property type="match status" value="1"/>
</dbReference>
<feature type="compositionally biased region" description="Basic and acidic residues" evidence="2">
    <location>
        <begin position="559"/>
        <end position="570"/>
    </location>
</feature>
<dbReference type="PROSITE" id="PS00028">
    <property type="entry name" value="ZINC_FINGER_C2H2_1"/>
    <property type="match status" value="1"/>
</dbReference>
<keyword evidence="1" id="KW-0863">Zinc-finger</keyword>
<feature type="domain" description="C2H2-type" evidence="3">
    <location>
        <begin position="537"/>
        <end position="564"/>
    </location>
</feature>
<gene>
    <name evidence="4" type="ORF">H4R20_003910</name>
</gene>
<evidence type="ECO:0000256" key="2">
    <source>
        <dbReference type="SAM" id="MobiDB-lite"/>
    </source>
</evidence>
<reference evidence="4" key="1">
    <citation type="submission" date="2022-07" db="EMBL/GenBank/DDBJ databases">
        <title>Phylogenomic reconstructions and comparative analyses of Kickxellomycotina fungi.</title>
        <authorList>
            <person name="Reynolds N.K."/>
            <person name="Stajich J.E."/>
            <person name="Barry K."/>
            <person name="Grigoriev I.V."/>
            <person name="Crous P."/>
            <person name="Smith M.E."/>
        </authorList>
    </citation>
    <scope>NUCLEOTIDE SEQUENCE</scope>
    <source>
        <strain evidence="4">NRRL 1565</strain>
    </source>
</reference>
<keyword evidence="5" id="KW-1185">Reference proteome</keyword>
<name>A0A9W8HSX9_9FUNG</name>
<feature type="region of interest" description="Disordered" evidence="2">
    <location>
        <begin position="125"/>
        <end position="151"/>
    </location>
</feature>
<protein>
    <recommendedName>
        <fullName evidence="3">C2H2-type domain-containing protein</fullName>
    </recommendedName>
</protein>
<dbReference type="PROSITE" id="PS50157">
    <property type="entry name" value="ZINC_FINGER_C2H2_2"/>
    <property type="match status" value="1"/>
</dbReference>
<proteinExistence type="predicted"/>
<feature type="region of interest" description="Disordered" evidence="2">
    <location>
        <begin position="420"/>
        <end position="448"/>
    </location>
</feature>
<feature type="non-terminal residue" evidence="4">
    <location>
        <position position="580"/>
    </location>
</feature>
<dbReference type="InterPro" id="IPR013087">
    <property type="entry name" value="Znf_C2H2_type"/>
</dbReference>
<sequence length="580" mass="61120">MNFSFASAPTTPFIAQADGGTAAAATRGGHGQLLSPTAGMAAPLSASAGATGMSRGTDPLNDISSPVALQYLFSLNNSPFLGSPSMAMSPPAVGVISAQPKRTQQQPMQPPALIVTASPAAGSAQVAASSELRPAEKQGRSPGGTETIPGFFRPDEVFTTPEIHTLPDPQIEIKTPELPLFDDAEALSSAAMPLSALSPRTQTAQAGLSLLAASATYARDASPLTPEMAVLRCSSVDASAGLSVQQRPQQQLVLQGDGSPAIGDTQTTVGVGSPFLNACGENATLMSQPHNSLNPHLSPRLPSSSGAFTAGVGPMVSAAAQPVHSLAPGAGRLMRNRSLLRQSSGLTNASFHNDLVPQPTESFFAPLDEVCSDTAEPTVAASVPPRPIAVAHHQPPASAPRMGSHFSPVMTLPVNQQPMQQQQQQYAAWQHNPHTRPRNDSSPTVPYSAGYQHAPHFANSSAVHAMPPVSNAPGRIFSQMPSLAAPAAPSGGFPGHTRTEINEDEDDSDSLSEHNGVKRRRVRSTNPPHKRDQQRRFTCDMCPRSFARQFNLKTHRLTHFPESEQSRPYKCDSCPKAFTR</sequence>
<feature type="region of interest" description="Disordered" evidence="2">
    <location>
        <begin position="482"/>
        <end position="537"/>
    </location>
</feature>
<dbReference type="EMBL" id="JANBUO010000914">
    <property type="protein sequence ID" value="KAJ2800843.1"/>
    <property type="molecule type" value="Genomic_DNA"/>
</dbReference>
<evidence type="ECO:0000313" key="5">
    <source>
        <dbReference type="Proteomes" id="UP001140094"/>
    </source>
</evidence>
<dbReference type="OrthoDB" id="8922241at2759"/>
<dbReference type="SUPFAM" id="SSF57667">
    <property type="entry name" value="beta-beta-alpha zinc fingers"/>
    <property type="match status" value="1"/>
</dbReference>
<feature type="compositionally biased region" description="Low complexity" evidence="2">
    <location>
        <begin position="482"/>
        <end position="491"/>
    </location>
</feature>
<dbReference type="GO" id="GO:0008270">
    <property type="term" value="F:zinc ion binding"/>
    <property type="evidence" value="ECO:0007669"/>
    <property type="project" value="UniProtKB-KW"/>
</dbReference>
<evidence type="ECO:0000256" key="1">
    <source>
        <dbReference type="PROSITE-ProRule" id="PRU00042"/>
    </source>
</evidence>
<organism evidence="4 5">
    <name type="scientific">Coemansia guatemalensis</name>
    <dbReference type="NCBI Taxonomy" id="2761395"/>
    <lineage>
        <taxon>Eukaryota</taxon>
        <taxon>Fungi</taxon>
        <taxon>Fungi incertae sedis</taxon>
        <taxon>Zoopagomycota</taxon>
        <taxon>Kickxellomycotina</taxon>
        <taxon>Kickxellomycetes</taxon>
        <taxon>Kickxellales</taxon>
        <taxon>Kickxellaceae</taxon>
        <taxon>Coemansia</taxon>
    </lineage>
</organism>
<feature type="region of interest" description="Disordered" evidence="2">
    <location>
        <begin position="559"/>
        <end position="580"/>
    </location>
</feature>
<evidence type="ECO:0000313" key="4">
    <source>
        <dbReference type="EMBL" id="KAJ2800843.1"/>
    </source>
</evidence>
<evidence type="ECO:0000259" key="3">
    <source>
        <dbReference type="PROSITE" id="PS50157"/>
    </source>
</evidence>
<keyword evidence="1" id="KW-0862">Zinc</keyword>
<keyword evidence="1" id="KW-0479">Metal-binding</keyword>
<dbReference type="SMART" id="SM00355">
    <property type="entry name" value="ZnF_C2H2"/>
    <property type="match status" value="1"/>
</dbReference>
<dbReference type="Proteomes" id="UP001140094">
    <property type="component" value="Unassembled WGS sequence"/>
</dbReference>
<dbReference type="Gene3D" id="3.30.160.60">
    <property type="entry name" value="Classic Zinc Finger"/>
    <property type="match status" value="1"/>
</dbReference>
<accession>A0A9W8HSX9</accession>
<dbReference type="AlphaFoldDB" id="A0A9W8HSX9"/>
<comment type="caution">
    <text evidence="4">The sequence shown here is derived from an EMBL/GenBank/DDBJ whole genome shotgun (WGS) entry which is preliminary data.</text>
</comment>
<dbReference type="InterPro" id="IPR036236">
    <property type="entry name" value="Znf_C2H2_sf"/>
</dbReference>